<protein>
    <submittedName>
        <fullName evidence="8">Glutamate decarboxylase and PLP-dependent-like protein</fullName>
    </submittedName>
</protein>
<dbReference type="InterPro" id="IPR002129">
    <property type="entry name" value="PyrdxlP-dep_de-COase"/>
</dbReference>
<evidence type="ECO:0000256" key="2">
    <source>
        <dbReference type="ARBA" id="ARBA00009533"/>
    </source>
</evidence>
<evidence type="ECO:0000256" key="1">
    <source>
        <dbReference type="ARBA" id="ARBA00001933"/>
    </source>
</evidence>
<dbReference type="GO" id="GO:0030170">
    <property type="term" value="F:pyridoxal phosphate binding"/>
    <property type="evidence" value="ECO:0007669"/>
    <property type="project" value="InterPro"/>
</dbReference>
<dbReference type="GO" id="GO:0005737">
    <property type="term" value="C:cytoplasm"/>
    <property type="evidence" value="ECO:0007669"/>
    <property type="project" value="TreeGrafter"/>
</dbReference>
<dbReference type="PANTHER" id="PTHR11999:SF70">
    <property type="entry name" value="MIP05841P"/>
    <property type="match status" value="1"/>
</dbReference>
<keyword evidence="9" id="KW-1185">Reference proteome</keyword>
<dbReference type="InterPro" id="IPR021115">
    <property type="entry name" value="Pyridoxal-P_BS"/>
</dbReference>
<dbReference type="InterPro" id="IPR015421">
    <property type="entry name" value="PyrdxlP-dep_Trfase_major"/>
</dbReference>
<comment type="cofactor">
    <cofactor evidence="1 6 7">
        <name>pyridoxal 5'-phosphate</name>
        <dbReference type="ChEBI" id="CHEBI:597326"/>
    </cofactor>
</comment>
<dbReference type="SUPFAM" id="SSF53383">
    <property type="entry name" value="PLP-dependent transferases"/>
    <property type="match status" value="1"/>
</dbReference>
<evidence type="ECO:0000256" key="6">
    <source>
        <dbReference type="PIRSR" id="PIRSR602129-50"/>
    </source>
</evidence>
<dbReference type="GO" id="GO:0006520">
    <property type="term" value="P:amino acid metabolic process"/>
    <property type="evidence" value="ECO:0007669"/>
    <property type="project" value="InterPro"/>
</dbReference>
<dbReference type="Gene3D" id="1.20.1340.10">
    <property type="entry name" value="dopa decarboxylase, N-terminal domain"/>
    <property type="match status" value="1"/>
</dbReference>
<dbReference type="EMBL" id="NKXO01000019">
    <property type="protein sequence ID" value="PKQ69306.1"/>
    <property type="molecule type" value="Genomic_DNA"/>
</dbReference>
<dbReference type="CDD" id="cd06450">
    <property type="entry name" value="DOPA_deC_like"/>
    <property type="match status" value="1"/>
</dbReference>
<dbReference type="PANTHER" id="PTHR11999">
    <property type="entry name" value="GROUP II PYRIDOXAL-5-PHOSPHATE DECARBOXYLASE"/>
    <property type="match status" value="1"/>
</dbReference>
<feature type="modified residue" description="N6-(pyridoxal phosphate)lysine" evidence="6">
    <location>
        <position position="295"/>
    </location>
</feature>
<accession>A0A2N3IG57</accession>
<dbReference type="RefSeq" id="WP_101358666.1">
    <property type="nucleotide sequence ID" value="NZ_NKXO01000019.1"/>
</dbReference>
<organism evidence="8 9">
    <name type="scientific">Raineya orbicola</name>
    <dbReference type="NCBI Taxonomy" id="2016530"/>
    <lineage>
        <taxon>Bacteria</taxon>
        <taxon>Pseudomonadati</taxon>
        <taxon>Bacteroidota</taxon>
        <taxon>Cytophagia</taxon>
        <taxon>Cytophagales</taxon>
        <taxon>Raineyaceae</taxon>
        <taxon>Raineya</taxon>
    </lineage>
</organism>
<keyword evidence="3" id="KW-0210">Decarboxylase</keyword>
<comment type="similarity">
    <text evidence="2 7">Belongs to the group II decarboxylase family.</text>
</comment>
<sequence>MLNNTEFRKIAHQVADWIADYWENVEHYPVKSQVKPREIYEALPEEMPANSEDFSAIWQDFQQIILKGITHWQSPNFFAYFPANSSYESLLAEMLTAAMGAQCMIWETSPAAAELEEKMMNWLKKACGLPETWSGVIQDTASSATLCALLSAREKFSDFQINEKGFESFTNFRVYASVQTHSSIEKAVKIAGIGKENFVQVPCDEHFAIRTDLLEKLIEADWQDDKKPLCIVATLGTTSSTAFDDLEKLSEIAQKHHLWLHVDAAYAGTAFLLPEFRHYLKGIEKADSYVFNPHKWMFVNFDCSAYFVKEKEWLIRTFEILPEYLKTQNDSLVNNYRDWGIPLGRRFRALKLWFVMRSWGLRGLQKRLREHIQLAQDLTRKIATHPDFEILAPTTLNLICFRYKPTHITDENLLNTLNEKLLQTLNATGKVYMSHTKLNGKYTLRMVVAQTYVLQKHILNAWQLIQERAEKLQTDYLENF</sequence>
<keyword evidence="4 6" id="KW-0663">Pyridoxal phosphate</keyword>
<gene>
    <name evidence="8" type="ORF">Rain11_1351</name>
</gene>
<evidence type="ECO:0000313" key="8">
    <source>
        <dbReference type="EMBL" id="PKQ69306.1"/>
    </source>
</evidence>
<dbReference type="Pfam" id="PF00282">
    <property type="entry name" value="Pyridoxal_deC"/>
    <property type="match status" value="1"/>
</dbReference>
<proteinExistence type="inferred from homology"/>
<dbReference type="Gene3D" id="3.40.640.10">
    <property type="entry name" value="Type I PLP-dependent aspartate aminotransferase-like (Major domain)"/>
    <property type="match status" value="1"/>
</dbReference>
<dbReference type="InterPro" id="IPR015424">
    <property type="entry name" value="PyrdxlP-dep_Trfase"/>
</dbReference>
<comment type="caution">
    <text evidence="8">The sequence shown here is derived from an EMBL/GenBank/DDBJ whole genome shotgun (WGS) entry which is preliminary data.</text>
</comment>
<evidence type="ECO:0000256" key="3">
    <source>
        <dbReference type="ARBA" id="ARBA00022793"/>
    </source>
</evidence>
<evidence type="ECO:0000256" key="4">
    <source>
        <dbReference type="ARBA" id="ARBA00022898"/>
    </source>
</evidence>
<evidence type="ECO:0000256" key="5">
    <source>
        <dbReference type="ARBA" id="ARBA00023239"/>
    </source>
</evidence>
<dbReference type="InterPro" id="IPR015422">
    <property type="entry name" value="PyrdxlP-dep_Trfase_small"/>
</dbReference>
<evidence type="ECO:0000313" key="9">
    <source>
        <dbReference type="Proteomes" id="UP000233387"/>
    </source>
</evidence>
<dbReference type="GO" id="GO:0019752">
    <property type="term" value="P:carboxylic acid metabolic process"/>
    <property type="evidence" value="ECO:0007669"/>
    <property type="project" value="InterPro"/>
</dbReference>
<keyword evidence="5 7" id="KW-0456">Lyase</keyword>
<reference evidence="8 9" key="1">
    <citation type="submission" date="2017-06" db="EMBL/GenBank/DDBJ databases">
        <title>Raineya orbicola gen. nov., sp. nov. a slightly thermophilic bacterium of the phylum Bacteroidetes and the description of Raineyaceae fam. nov.</title>
        <authorList>
            <person name="Albuquerque L."/>
            <person name="Polonia A.R.M."/>
            <person name="Barroso C."/>
            <person name="Froufe H.J.C."/>
            <person name="Lage O."/>
            <person name="Lobo-Da-Cunha A."/>
            <person name="Egas C."/>
            <person name="Da Costa M.S."/>
        </authorList>
    </citation>
    <scope>NUCLEOTIDE SEQUENCE [LARGE SCALE GENOMIC DNA]</scope>
    <source>
        <strain evidence="8 9">SPSPC-11</strain>
    </source>
</reference>
<name>A0A2N3IG57_9BACT</name>
<dbReference type="Proteomes" id="UP000233387">
    <property type="component" value="Unassembled WGS sequence"/>
</dbReference>
<dbReference type="GO" id="GO:0016831">
    <property type="term" value="F:carboxy-lyase activity"/>
    <property type="evidence" value="ECO:0007669"/>
    <property type="project" value="UniProtKB-KW"/>
</dbReference>
<dbReference type="Gene3D" id="3.90.1150.10">
    <property type="entry name" value="Aspartate Aminotransferase, domain 1"/>
    <property type="match status" value="1"/>
</dbReference>
<dbReference type="PRINTS" id="PR00800">
    <property type="entry name" value="YHDCRBOXLASE"/>
</dbReference>
<dbReference type="AlphaFoldDB" id="A0A2N3IG57"/>
<dbReference type="PROSITE" id="PS00392">
    <property type="entry name" value="DDC_GAD_HDC_YDC"/>
    <property type="match status" value="1"/>
</dbReference>
<dbReference type="OrthoDB" id="9803665at2"/>
<evidence type="ECO:0000256" key="7">
    <source>
        <dbReference type="RuleBase" id="RU000382"/>
    </source>
</evidence>
<dbReference type="InterPro" id="IPR010977">
    <property type="entry name" value="Aromatic_deC"/>
</dbReference>